<accession>A0A0S4ITV1</accession>
<protein>
    <recommendedName>
        <fullName evidence="3">Glutathione S-transferase</fullName>
    </recommendedName>
</protein>
<organism evidence="1 2">
    <name type="scientific">Bodo saltans</name>
    <name type="common">Flagellated protozoan</name>
    <dbReference type="NCBI Taxonomy" id="75058"/>
    <lineage>
        <taxon>Eukaryota</taxon>
        <taxon>Discoba</taxon>
        <taxon>Euglenozoa</taxon>
        <taxon>Kinetoplastea</taxon>
        <taxon>Metakinetoplastina</taxon>
        <taxon>Eubodonida</taxon>
        <taxon>Bodonidae</taxon>
        <taxon>Bodo</taxon>
    </lineage>
</organism>
<dbReference type="AlphaFoldDB" id="A0A0S4ITV1"/>
<sequence length="623" mass="70586">MLDRCFRVFGSPYSSVTHQHITYLYLKRVPIKTYCGTFASTKLYSVYHGASSVFCALTPEKECCLLPWHLMERVELRHDHQRRTFDNVDGDAAARQQSTLSDASHRYLQHSRNILLDRKTHPQLHMLSWIFMAYGNWWLTLTGMMYRWLQSDAEGIVSGYMNYFLMMNSIGVVGPLRSRFRKLMCGLLELHGVSEASRPFMVEHFESLCSALDDHFRDMSTLQGHHDRPAAKKPSARTPLYLLGTPHPTLADVAIGSAFSGYFLLDLHTAEMIDRKFPHLQRYLKSVAGYQQLKRGEYHPEPPSDVIEAYEASEFPDDVPESLKPVLMLLEEVFPFLVDQCEAFRVFMSGNRSLEELKRVTLDEDAEGGLQGLQVSVLDQRTPITTVMLIDRHLLTVFCRAQDLEIATTAAREVLDVDLAPFNKEEGNAEKDAPPVVALPHINSNIDAVESLPPPPPKAEGEASNIKVSPTISRDIQEFRQKTDIEGGDDGSGDYIDPVALIQRLKMQEVSLTDVLRRGVASPFPAPNPDDEASLPHVFSRKGGKDLHRFGSSSAVQLRRSQRPMSDVMASLYQSLWQMHCPQFTLSAVSQNRRVFVAVIPEHEYIKKRQRDAAPLTRRNEEC</sequence>
<dbReference type="OMA" id="CWWLAKT"/>
<evidence type="ECO:0000313" key="1">
    <source>
        <dbReference type="EMBL" id="CUF90276.1"/>
    </source>
</evidence>
<dbReference type="VEuPathDB" id="TriTrypDB:BSAL_66990"/>
<dbReference type="Proteomes" id="UP000051952">
    <property type="component" value="Unassembled WGS sequence"/>
</dbReference>
<gene>
    <name evidence="1" type="ORF">BSAL_66990</name>
</gene>
<name>A0A0S4ITV1_BODSA</name>
<evidence type="ECO:0000313" key="2">
    <source>
        <dbReference type="Proteomes" id="UP000051952"/>
    </source>
</evidence>
<dbReference type="InterPro" id="IPR036282">
    <property type="entry name" value="Glutathione-S-Trfase_C_sf"/>
</dbReference>
<keyword evidence="2" id="KW-1185">Reference proteome</keyword>
<reference evidence="2" key="1">
    <citation type="submission" date="2015-09" db="EMBL/GenBank/DDBJ databases">
        <authorList>
            <consortium name="Pathogen Informatics"/>
        </authorList>
    </citation>
    <scope>NUCLEOTIDE SEQUENCE [LARGE SCALE GENOMIC DNA]</scope>
    <source>
        <strain evidence="2">Lake Konstanz</strain>
    </source>
</reference>
<dbReference type="SUPFAM" id="SSF47616">
    <property type="entry name" value="GST C-terminal domain-like"/>
    <property type="match status" value="1"/>
</dbReference>
<dbReference type="EMBL" id="CYKH01000440">
    <property type="protein sequence ID" value="CUF90276.1"/>
    <property type="molecule type" value="Genomic_DNA"/>
</dbReference>
<proteinExistence type="predicted"/>
<evidence type="ECO:0008006" key="3">
    <source>
        <dbReference type="Google" id="ProtNLM"/>
    </source>
</evidence>
<dbReference type="OrthoDB" id="271630at2759"/>